<feature type="domain" description="ABC transporter" evidence="5">
    <location>
        <begin position="3"/>
        <end position="235"/>
    </location>
</feature>
<sequence length="280" mass="29985">MRVVAEDVTVEVDGIRIINDVTMDAPSGSVVALVGPNGSGKSTLLRAVYRSLRPAGGTIWIDGDDVWGLSARASSMRTAVVLQDDSPEFEFTVREVVALGRVPHRRAFERVSKADRVAIDEALTRAGVSELQDRTVATLSGGERQRVYLARALAQQTPVLVLDEPTNHLDLLAQTELLELLVDLPATVVIALHDLNLAATYSDRVVVLTRGRVAAAGPPETILTPELIEATYGVRAAVGTNAITGRRVLHFGPALRHRGQHHADASHAPAPSLNTESTPL</sequence>
<keyword evidence="2" id="KW-0547">Nucleotide-binding</keyword>
<evidence type="ECO:0000313" key="6">
    <source>
        <dbReference type="EMBL" id="TDP93417.1"/>
    </source>
</evidence>
<gene>
    <name evidence="6" type="ORF">EDF62_1396</name>
</gene>
<dbReference type="SMART" id="SM00382">
    <property type="entry name" value="AAA"/>
    <property type="match status" value="1"/>
</dbReference>
<evidence type="ECO:0000256" key="4">
    <source>
        <dbReference type="SAM" id="MobiDB-lite"/>
    </source>
</evidence>
<dbReference type="InterPro" id="IPR027417">
    <property type="entry name" value="P-loop_NTPase"/>
</dbReference>
<organism evidence="6 7">
    <name type="scientific">Leucobacter luti</name>
    <dbReference type="NCBI Taxonomy" id="340320"/>
    <lineage>
        <taxon>Bacteria</taxon>
        <taxon>Bacillati</taxon>
        <taxon>Actinomycetota</taxon>
        <taxon>Actinomycetes</taxon>
        <taxon>Micrococcales</taxon>
        <taxon>Microbacteriaceae</taxon>
        <taxon>Leucobacter</taxon>
    </lineage>
</organism>
<dbReference type="SUPFAM" id="SSF52540">
    <property type="entry name" value="P-loop containing nucleoside triphosphate hydrolases"/>
    <property type="match status" value="1"/>
</dbReference>
<accession>A0A4R6S2Y1</accession>
<comment type="caution">
    <text evidence="6">The sequence shown here is derived from an EMBL/GenBank/DDBJ whole genome shotgun (WGS) entry which is preliminary data.</text>
</comment>
<proteinExistence type="predicted"/>
<evidence type="ECO:0000259" key="5">
    <source>
        <dbReference type="PROSITE" id="PS50893"/>
    </source>
</evidence>
<dbReference type="InterPro" id="IPR003593">
    <property type="entry name" value="AAA+_ATPase"/>
</dbReference>
<protein>
    <submittedName>
        <fullName evidence="6">Iron complex transport system ATP-binding protein</fullName>
    </submittedName>
</protein>
<evidence type="ECO:0000256" key="3">
    <source>
        <dbReference type="ARBA" id="ARBA00022840"/>
    </source>
</evidence>
<dbReference type="EMBL" id="SNYA01000003">
    <property type="protein sequence ID" value="TDP93417.1"/>
    <property type="molecule type" value="Genomic_DNA"/>
</dbReference>
<dbReference type="FunFam" id="3.40.50.300:FF:000134">
    <property type="entry name" value="Iron-enterobactin ABC transporter ATP-binding protein"/>
    <property type="match status" value="1"/>
</dbReference>
<dbReference type="PROSITE" id="PS50893">
    <property type="entry name" value="ABC_TRANSPORTER_2"/>
    <property type="match status" value="1"/>
</dbReference>
<keyword evidence="3 6" id="KW-0067">ATP-binding</keyword>
<dbReference type="Proteomes" id="UP000295601">
    <property type="component" value="Unassembled WGS sequence"/>
</dbReference>
<dbReference type="PANTHER" id="PTHR42794">
    <property type="entry name" value="HEMIN IMPORT ATP-BINDING PROTEIN HMUV"/>
    <property type="match status" value="1"/>
</dbReference>
<dbReference type="AlphaFoldDB" id="A0A4R6S2Y1"/>
<evidence type="ECO:0000256" key="1">
    <source>
        <dbReference type="ARBA" id="ARBA00022448"/>
    </source>
</evidence>
<keyword evidence="7" id="KW-1185">Reference proteome</keyword>
<dbReference type="Pfam" id="PF00005">
    <property type="entry name" value="ABC_tran"/>
    <property type="match status" value="1"/>
</dbReference>
<dbReference type="CDD" id="cd03214">
    <property type="entry name" value="ABC_Iron-Siderophores_B12_Hemin"/>
    <property type="match status" value="1"/>
</dbReference>
<reference evidence="6 7" key="1">
    <citation type="submission" date="2019-03" db="EMBL/GenBank/DDBJ databases">
        <title>Genomic analyses of the natural microbiome of Caenorhabditis elegans.</title>
        <authorList>
            <person name="Samuel B."/>
        </authorList>
    </citation>
    <scope>NUCLEOTIDE SEQUENCE [LARGE SCALE GENOMIC DNA]</scope>
    <source>
        <strain evidence="6 7">JUb18</strain>
    </source>
</reference>
<dbReference type="Gene3D" id="3.40.50.300">
    <property type="entry name" value="P-loop containing nucleotide triphosphate hydrolases"/>
    <property type="match status" value="1"/>
</dbReference>
<dbReference type="GO" id="GO:0016887">
    <property type="term" value="F:ATP hydrolysis activity"/>
    <property type="evidence" value="ECO:0007669"/>
    <property type="project" value="InterPro"/>
</dbReference>
<name>A0A4R6S2Y1_9MICO</name>
<keyword evidence="1" id="KW-0813">Transport</keyword>
<dbReference type="PANTHER" id="PTHR42794:SF2">
    <property type="entry name" value="ABC TRANSPORTER ATP-BINDING PROTEIN"/>
    <property type="match status" value="1"/>
</dbReference>
<evidence type="ECO:0000313" key="7">
    <source>
        <dbReference type="Proteomes" id="UP000295601"/>
    </source>
</evidence>
<feature type="region of interest" description="Disordered" evidence="4">
    <location>
        <begin position="259"/>
        <end position="280"/>
    </location>
</feature>
<evidence type="ECO:0000256" key="2">
    <source>
        <dbReference type="ARBA" id="ARBA00022741"/>
    </source>
</evidence>
<dbReference type="GO" id="GO:0005524">
    <property type="term" value="F:ATP binding"/>
    <property type="evidence" value="ECO:0007669"/>
    <property type="project" value="UniProtKB-KW"/>
</dbReference>
<dbReference type="InterPro" id="IPR003439">
    <property type="entry name" value="ABC_transporter-like_ATP-bd"/>
</dbReference>
<dbReference type="RefSeq" id="WP_133616436.1">
    <property type="nucleotide sequence ID" value="NZ_SNYA01000003.1"/>
</dbReference>
<dbReference type="OrthoDB" id="5296765at2"/>